<dbReference type="FunFam" id="1.25.40.120:FF:000035">
    <property type="entry name" value="Geranylgeranyl transferase type-2 subunit alpha"/>
    <property type="match status" value="1"/>
</dbReference>
<evidence type="ECO:0000256" key="3">
    <source>
        <dbReference type="ARBA" id="ARBA00012656"/>
    </source>
</evidence>
<dbReference type="SUPFAM" id="SSF48439">
    <property type="entry name" value="Protein prenylyltransferase"/>
    <property type="match status" value="1"/>
</dbReference>
<dbReference type="PANTHER" id="PTHR11647">
    <property type="entry name" value="HYDRANTOINASE/DIHYDROPYRIMIDINASE FAMILY MEMBER"/>
    <property type="match status" value="1"/>
</dbReference>
<dbReference type="OrthoDB" id="1658at2759"/>
<dbReference type="Gene3D" id="2.60.40.1130">
    <property type="entry name" value="Rab geranylgeranyltransferase alpha-subunit, insert domain"/>
    <property type="match status" value="1"/>
</dbReference>
<comment type="catalytic activity">
    <reaction evidence="9">
        <text>geranylgeranyl diphosphate + L-cysteinyl-[protein] = S-geranylgeranyl-L-cysteinyl-[protein] + diphosphate</text>
        <dbReference type="Rhea" id="RHEA:21240"/>
        <dbReference type="Rhea" id="RHEA-COMP:10131"/>
        <dbReference type="Rhea" id="RHEA-COMP:11537"/>
        <dbReference type="ChEBI" id="CHEBI:29950"/>
        <dbReference type="ChEBI" id="CHEBI:33019"/>
        <dbReference type="ChEBI" id="CHEBI:57533"/>
        <dbReference type="ChEBI" id="CHEBI:86021"/>
        <dbReference type="EC" id="2.5.1.60"/>
    </reaction>
</comment>
<dbReference type="GO" id="GO:0005829">
    <property type="term" value="C:cytosol"/>
    <property type="evidence" value="ECO:0007669"/>
    <property type="project" value="TreeGrafter"/>
</dbReference>
<feature type="compositionally biased region" description="Polar residues" evidence="11">
    <location>
        <begin position="53"/>
        <end position="91"/>
    </location>
</feature>
<evidence type="ECO:0000313" key="14">
    <source>
        <dbReference type="Proteomes" id="UP001152747"/>
    </source>
</evidence>
<dbReference type="SUPFAM" id="SSF51338">
    <property type="entry name" value="Composite domain of metallo-dependent hydrolases"/>
    <property type="match status" value="1"/>
</dbReference>
<evidence type="ECO:0000256" key="4">
    <source>
        <dbReference type="ARBA" id="ARBA00014772"/>
    </source>
</evidence>
<keyword evidence="5" id="KW-0637">Prenyltransferase</keyword>
<dbReference type="Gene3D" id="1.25.40.120">
    <property type="entry name" value="Protein prenylyltransferase"/>
    <property type="match status" value="1"/>
</dbReference>
<reference evidence="13" key="1">
    <citation type="submission" date="2022-11" db="EMBL/GenBank/DDBJ databases">
        <authorList>
            <person name="Kikuchi T."/>
        </authorList>
    </citation>
    <scope>NUCLEOTIDE SEQUENCE</scope>
    <source>
        <strain evidence="13">PS1010</strain>
    </source>
</reference>
<keyword evidence="10" id="KW-0175">Coiled coil</keyword>
<comment type="similarity">
    <text evidence="2">Belongs to the metallo-dependent hydrolases superfamily. Hydantoinase/dihydropyrimidinase family.</text>
</comment>
<dbReference type="Gene3D" id="3.80.10.10">
    <property type="entry name" value="Ribonuclease Inhibitor"/>
    <property type="match status" value="1"/>
</dbReference>
<dbReference type="Proteomes" id="UP001152747">
    <property type="component" value="Unassembled WGS sequence"/>
</dbReference>
<dbReference type="Pfam" id="PF01239">
    <property type="entry name" value="PPTA"/>
    <property type="match status" value="4"/>
</dbReference>
<evidence type="ECO:0000259" key="12">
    <source>
        <dbReference type="Pfam" id="PF01979"/>
    </source>
</evidence>
<feature type="compositionally biased region" description="Polar residues" evidence="11">
    <location>
        <begin position="31"/>
        <end position="42"/>
    </location>
</feature>
<sequence length="1442" mass="159338">MFPFLAPIHKNGYTTRQGVVQITFMADSPHVSRSTSAASAVPTTDEKEIQQIFDDNSSMKSRNSEQNLSIASASRPNSRAKSKTSSQPTSARSEKSSPLPVPVKETIPPVSRHKNKGLDMSAGMMELFGSAPGESAFGAGSSFKPIEDHDAAYNRALKNARGLDLSKPGPEWYEGFEKMDMTDIELPPDPNCPAEKLLQQQRRDYAGLSSKHDEEDDWVEAKHDVLQDDRKKLENFESLPGPDIGADEEEEEEEEQLESSSSSSASHFQQIDSPTAQKEGEDDICDSPVGSSKNGSSFGGFGGGGGGAPKNENADNQRDEKDAEDSDAEKNRTNELGEEKEKSGSKSGEGGMVVILIRNAQIINDDAIFVSDVLIVDGIISNVAPNIEAPENAEIIDATGKMVLPAGIDVHTRITAPDSADDLAVGCKSALAGGTATIVELVTPKNGESPSAAFKRVKQSLEKATCNVSISVVLNSWNDSIKSDMEKLVSEGVNSFVVDVDDDGHIFEIMEHSSKLGAHVRFFPTTSVSFLEKKMLALGVTGPEGYPQSRPESYENCRVNTICNLGQFANCPLSIISVSSADSIQAIEKSRANGGVTHAEISSAAVVANSNGYLNRDLKQAAAHLTDVPLRGQGASDRLISALSSAPLAVCTSGHHAISSTARLAAKDFTTMPKGTTGAEERLAVVWEKAVRNGRIDPMRFVAVTSSNAAKMFNLYPRKGKIAIGADADIVIWDGGAKRVLSSNDAQSSVDVSLYDGVTVHSAVIATIVNGNIVWKNGSAVNGAPNSGFLALAPNSPYLFSVIGRRDNFGANVQKVEREAGGVKQNGASPPVKKISGEFDRDRNRKHTMESSIDFGGGANRGPRNPPGGRKVMHFVKKVPTSEEEKAAKKKEQDKKSRQYLHVRDRIVEKRKNDEYDDEILSLTQQVLERNADIYTFWNIRRTAIEKRIEQNSKIQENSEIAEEEKANSQRVLDNLLNGELFLSYECIKGNPKSYSAWFQRAWVLERQKTPDFEKELVLCEKALKLDCRNFHCWDHRRIVARLAKRTEEQEIEFSNKLIEDNFSNYSAWHYRSISLKKYHFEKNGQLKLADETIAEELDKVKNAFYMDADDQSAWSYTRWLLEVGSGKEFLRPESSTAISLITANYHGNRTTLVFTRALTLDKVLTFVETDDTNSWRAFSSTSPNPSSSRVWQFLSDSSIRIIDEKSQEFIDIREKSYINLEILRKIYDLVPVELPKSISTLLDDCKQLAELEPNNKWPIYMRTLIQIEYTPTEANSEIIANLEKLASTLDPNRSQLYKSVASRQQINIAIRKFLLEDEKKLAARYLNLTSLEGLEYVAGIVEDIDLAGNQLTEIHRIVLPNLTSLTVDENPIKIFKQSSSLSNLKFLSIANTEVSNIDDIVPFLQHCPALERLVFAETKLVDKTEQLRNQLPGIRLIPHWL</sequence>
<dbReference type="PROSITE" id="PS51147">
    <property type="entry name" value="PFTA"/>
    <property type="match status" value="5"/>
</dbReference>
<protein>
    <recommendedName>
        <fullName evidence="4">Geranylgeranyl transferase type-2 subunit alpha</fullName>
        <ecNumber evidence="3">2.5.1.60</ecNumber>
    </recommendedName>
    <alternativeName>
        <fullName evidence="8">Geranylgeranyl transferase type II subunit alpha</fullName>
    </alternativeName>
</protein>
<feature type="region of interest" description="Disordered" evidence="11">
    <location>
        <begin position="229"/>
        <end position="348"/>
    </location>
</feature>
<dbReference type="EC" id="2.5.1.60" evidence="3"/>
<evidence type="ECO:0000256" key="7">
    <source>
        <dbReference type="ARBA" id="ARBA00022737"/>
    </source>
</evidence>
<dbReference type="InterPro" id="IPR032466">
    <property type="entry name" value="Metal_Hydrolase"/>
</dbReference>
<evidence type="ECO:0000256" key="9">
    <source>
        <dbReference type="ARBA" id="ARBA00047658"/>
    </source>
</evidence>
<evidence type="ECO:0000256" key="11">
    <source>
        <dbReference type="SAM" id="MobiDB-lite"/>
    </source>
</evidence>
<dbReference type="FunFam" id="3.20.20.140:FF:000174">
    <property type="entry name" value="Dihydropyrimidinase-related protein 2"/>
    <property type="match status" value="1"/>
</dbReference>
<dbReference type="SUPFAM" id="SSF52058">
    <property type="entry name" value="L domain-like"/>
    <property type="match status" value="1"/>
</dbReference>
<dbReference type="EMBL" id="CANHGI010000004">
    <property type="protein sequence ID" value="CAI5449138.1"/>
    <property type="molecule type" value="Genomic_DNA"/>
</dbReference>
<dbReference type="Pfam" id="PF01979">
    <property type="entry name" value="Amidohydro_1"/>
    <property type="match status" value="1"/>
</dbReference>
<evidence type="ECO:0000256" key="8">
    <source>
        <dbReference type="ARBA" id="ARBA00031267"/>
    </source>
</evidence>
<evidence type="ECO:0000256" key="6">
    <source>
        <dbReference type="ARBA" id="ARBA00022679"/>
    </source>
</evidence>
<keyword evidence="14" id="KW-1185">Reference proteome</keyword>
<dbReference type="InterPro" id="IPR050378">
    <property type="entry name" value="Metallo-dep_Hydrolases_sf"/>
</dbReference>
<feature type="domain" description="Amidohydrolase-related" evidence="12">
    <location>
        <begin position="402"/>
        <end position="774"/>
    </location>
</feature>
<dbReference type="GO" id="GO:0004157">
    <property type="term" value="F:dihydropyrimidinase activity"/>
    <property type="evidence" value="ECO:0007669"/>
    <property type="project" value="TreeGrafter"/>
</dbReference>
<feature type="compositionally biased region" description="Low complexity" evidence="11">
    <location>
        <begin position="861"/>
        <end position="870"/>
    </location>
</feature>
<name>A0A9P1N2Z1_9PELO</name>
<evidence type="ECO:0000256" key="2">
    <source>
        <dbReference type="ARBA" id="ARBA00008829"/>
    </source>
</evidence>
<proteinExistence type="inferred from homology"/>
<evidence type="ECO:0000256" key="10">
    <source>
        <dbReference type="SAM" id="Coils"/>
    </source>
</evidence>
<dbReference type="PANTHER" id="PTHR11647:SF74">
    <property type="entry name" value="PROTEIN UNC-33"/>
    <property type="match status" value="1"/>
</dbReference>
<evidence type="ECO:0000256" key="5">
    <source>
        <dbReference type="ARBA" id="ARBA00022602"/>
    </source>
</evidence>
<dbReference type="InterPro" id="IPR002088">
    <property type="entry name" value="Prenyl_trans_a"/>
</dbReference>
<feature type="compositionally biased region" description="Basic and acidic residues" evidence="11">
    <location>
        <begin position="328"/>
        <end position="344"/>
    </location>
</feature>
<feature type="compositionally biased region" description="Acidic residues" evidence="11">
    <location>
        <begin position="245"/>
        <end position="257"/>
    </location>
</feature>
<accession>A0A9P1N2Z1</accession>
<dbReference type="SUPFAM" id="SSF51556">
    <property type="entry name" value="Metallo-dependent hydrolases"/>
    <property type="match status" value="1"/>
</dbReference>
<dbReference type="Gene3D" id="3.20.20.140">
    <property type="entry name" value="Metal-dependent hydrolases"/>
    <property type="match status" value="1"/>
</dbReference>
<dbReference type="Gene3D" id="2.30.40.10">
    <property type="entry name" value="Urease, subunit C, domain 1"/>
    <property type="match status" value="1"/>
</dbReference>
<organism evidence="13 14">
    <name type="scientific">Caenorhabditis angaria</name>
    <dbReference type="NCBI Taxonomy" id="860376"/>
    <lineage>
        <taxon>Eukaryota</taxon>
        <taxon>Metazoa</taxon>
        <taxon>Ecdysozoa</taxon>
        <taxon>Nematoda</taxon>
        <taxon>Chromadorea</taxon>
        <taxon>Rhabditida</taxon>
        <taxon>Rhabditina</taxon>
        <taxon>Rhabditomorpha</taxon>
        <taxon>Rhabditoidea</taxon>
        <taxon>Rhabditidae</taxon>
        <taxon>Peloderinae</taxon>
        <taxon>Caenorhabditis</taxon>
    </lineage>
</organism>
<evidence type="ECO:0000313" key="13">
    <source>
        <dbReference type="EMBL" id="CAI5449138.1"/>
    </source>
</evidence>
<dbReference type="InterPro" id="IPR032675">
    <property type="entry name" value="LRR_dom_sf"/>
</dbReference>
<dbReference type="InterPro" id="IPR011059">
    <property type="entry name" value="Metal-dep_hydrolase_composite"/>
</dbReference>
<feature type="region of interest" description="Disordered" evidence="11">
    <location>
        <begin position="850"/>
        <end position="899"/>
    </location>
</feature>
<dbReference type="GO" id="GO:0004663">
    <property type="term" value="F:Rab geranylgeranyltransferase activity"/>
    <property type="evidence" value="ECO:0007669"/>
    <property type="project" value="UniProtKB-EC"/>
</dbReference>
<comment type="similarity">
    <text evidence="1">Belongs to the protein prenyltransferase subunit alpha family.</text>
</comment>
<evidence type="ECO:0000256" key="1">
    <source>
        <dbReference type="ARBA" id="ARBA00006734"/>
    </source>
</evidence>
<feature type="compositionally biased region" description="Gly residues" evidence="11">
    <location>
        <begin position="297"/>
        <end position="308"/>
    </location>
</feature>
<dbReference type="InterPro" id="IPR006680">
    <property type="entry name" value="Amidohydro-rel"/>
</dbReference>
<dbReference type="GO" id="GO:0006208">
    <property type="term" value="P:pyrimidine nucleobase catabolic process"/>
    <property type="evidence" value="ECO:0007669"/>
    <property type="project" value="TreeGrafter"/>
</dbReference>
<feature type="compositionally biased region" description="Polar residues" evidence="11">
    <location>
        <begin position="267"/>
        <end position="276"/>
    </location>
</feature>
<feature type="compositionally biased region" description="Basic and acidic residues" evidence="11">
    <location>
        <begin position="880"/>
        <end position="899"/>
    </location>
</feature>
<keyword evidence="6" id="KW-0808">Transferase</keyword>
<feature type="compositionally biased region" description="Basic and acidic residues" evidence="11">
    <location>
        <begin position="312"/>
        <end position="321"/>
    </location>
</feature>
<comment type="caution">
    <text evidence="13">The sequence shown here is derived from an EMBL/GenBank/DDBJ whole genome shotgun (WGS) entry which is preliminary data.</text>
</comment>
<feature type="region of interest" description="Disordered" evidence="11">
    <location>
        <begin position="29"/>
        <end position="117"/>
    </location>
</feature>
<gene>
    <name evidence="13" type="ORF">CAMP_LOCUS11775</name>
</gene>
<keyword evidence="7" id="KW-0677">Repeat</keyword>
<feature type="coiled-coil region" evidence="10">
    <location>
        <begin position="945"/>
        <end position="972"/>
    </location>
</feature>